<dbReference type="EC" id="1.1.1.36" evidence="4"/>
<dbReference type="PRINTS" id="PR00080">
    <property type="entry name" value="SDRFAMILY"/>
</dbReference>
<protein>
    <submittedName>
        <fullName evidence="4">Acetoacetyl-CoA reductase</fullName>
        <ecNumber evidence="4">1.1.1.36</ecNumber>
    </submittedName>
</protein>
<dbReference type="GO" id="GO:0018454">
    <property type="term" value="F:acetoacetyl-CoA reductase activity"/>
    <property type="evidence" value="ECO:0007669"/>
    <property type="project" value="UniProtKB-EC"/>
</dbReference>
<reference evidence="4" key="1">
    <citation type="submission" date="2022-08" db="EMBL/GenBank/DDBJ databases">
        <authorList>
            <person name="Dzunkova M."/>
            <person name="La Clair J."/>
            <person name="Tyml T."/>
            <person name="Doud D."/>
            <person name="Schulz F."/>
            <person name="Piquer S."/>
            <person name="Porcel Sanchis D."/>
            <person name="Osborn A."/>
            <person name="Robinson D."/>
            <person name="Louie K.B."/>
            <person name="Bowen B.P."/>
            <person name="Bowers R."/>
            <person name="Lee J."/>
            <person name="Arnau Llombart V."/>
            <person name="Diaz Villanueva W."/>
            <person name="Gosliner T."/>
            <person name="Northen T."/>
            <person name="Cheng J.-F."/>
            <person name="Burkart M.D."/>
            <person name="Woyke T."/>
        </authorList>
    </citation>
    <scope>NUCLEOTIDE SEQUENCE</scope>
    <source>
        <strain evidence="4">Df01</strain>
    </source>
</reference>
<accession>A0ABT7QMH0</accession>
<dbReference type="SMART" id="SM00822">
    <property type="entry name" value="PKS_KR"/>
    <property type="match status" value="1"/>
</dbReference>
<dbReference type="InterPro" id="IPR057326">
    <property type="entry name" value="KR_dom"/>
</dbReference>
<dbReference type="InterPro" id="IPR036291">
    <property type="entry name" value="NAD(P)-bd_dom_sf"/>
</dbReference>
<dbReference type="PRINTS" id="PR00081">
    <property type="entry name" value="GDHRDH"/>
</dbReference>
<keyword evidence="5" id="KW-1185">Reference proteome</keyword>
<dbReference type="SUPFAM" id="SSF51735">
    <property type="entry name" value="NAD(P)-binding Rossmann-fold domains"/>
    <property type="match status" value="1"/>
</dbReference>
<dbReference type="PANTHER" id="PTHR42879">
    <property type="entry name" value="3-OXOACYL-(ACYL-CARRIER-PROTEIN) REDUCTASE"/>
    <property type="match status" value="1"/>
</dbReference>
<evidence type="ECO:0000259" key="3">
    <source>
        <dbReference type="SMART" id="SM00822"/>
    </source>
</evidence>
<dbReference type="PANTHER" id="PTHR42879:SF2">
    <property type="entry name" value="3-OXOACYL-[ACYL-CARRIER-PROTEIN] REDUCTASE FABG"/>
    <property type="match status" value="1"/>
</dbReference>
<dbReference type="InterPro" id="IPR050259">
    <property type="entry name" value="SDR"/>
</dbReference>
<name>A0ABT7QMH0_9GAMM</name>
<dbReference type="InterPro" id="IPR020904">
    <property type="entry name" value="Sc_DH/Rdtase_CS"/>
</dbReference>
<evidence type="ECO:0000256" key="2">
    <source>
        <dbReference type="ARBA" id="ARBA00023002"/>
    </source>
</evidence>
<reference evidence="4" key="2">
    <citation type="journal article" date="2023" name="Microbiome">
        <title>Synthase-selected sorting approach identifies a beta-lactone synthase in a nudibranch symbiotic bacterium.</title>
        <authorList>
            <person name="Dzunkova M."/>
            <person name="La Clair J.J."/>
            <person name="Tyml T."/>
            <person name="Doud D."/>
            <person name="Schulz F."/>
            <person name="Piquer-Esteban S."/>
            <person name="Porcel Sanchis D."/>
            <person name="Osborn A."/>
            <person name="Robinson D."/>
            <person name="Louie K.B."/>
            <person name="Bowen B.P."/>
            <person name="Bowers R.M."/>
            <person name="Lee J."/>
            <person name="Arnau V."/>
            <person name="Diaz-Villanueva W."/>
            <person name="Stepanauskas R."/>
            <person name="Gosliner T."/>
            <person name="Date S.V."/>
            <person name="Northen T.R."/>
            <person name="Cheng J.F."/>
            <person name="Burkart M.D."/>
            <person name="Woyke T."/>
        </authorList>
    </citation>
    <scope>NUCLEOTIDE SEQUENCE</scope>
    <source>
        <strain evidence="4">Df01</strain>
    </source>
</reference>
<comment type="caution">
    <text evidence="4">The sequence shown here is derived from an EMBL/GenBank/DDBJ whole genome shotgun (WGS) entry which is preliminary data.</text>
</comment>
<dbReference type="Pfam" id="PF13561">
    <property type="entry name" value="adh_short_C2"/>
    <property type="match status" value="1"/>
</dbReference>
<dbReference type="InterPro" id="IPR011283">
    <property type="entry name" value="Acetoacetyl-CoA_reductase"/>
</dbReference>
<sequence>MAKTALVTGGLGGIGTAICRQLHCDGYTVAATYIHNGVRLQSWLEKQKADGFDSFHGYFCDISQWESCAKLKEAVEADLGGVDILVNNGGITRDATFRKMTAEMWDEVIVTNLSSVFYVSRQFVPDMANRGFGRVVNISSVNAQKGQFGQTNYSAAKAGMHGFTKALAQEVVSKGVTINTISPGYIGTDMVNNIAEEVREKIRAQIPVGRFGTPEEIASVVSFLASENAAFITGANIAANGGQHMY</sequence>
<dbReference type="InterPro" id="IPR002347">
    <property type="entry name" value="SDR_fam"/>
</dbReference>
<dbReference type="NCBIfam" id="NF009464">
    <property type="entry name" value="PRK12824.1"/>
    <property type="match status" value="1"/>
</dbReference>
<dbReference type="NCBIfam" id="TIGR01829">
    <property type="entry name" value="AcAcCoA_reduct"/>
    <property type="match status" value="1"/>
</dbReference>
<proteinExistence type="inferred from homology"/>
<comment type="similarity">
    <text evidence="1">Belongs to the short-chain dehydrogenases/reductases (SDR) family.</text>
</comment>
<gene>
    <name evidence="4" type="primary">phbB</name>
    <name evidence="4" type="ORF">NQX30_05925</name>
</gene>
<dbReference type="Gene3D" id="3.40.50.720">
    <property type="entry name" value="NAD(P)-binding Rossmann-like Domain"/>
    <property type="match status" value="1"/>
</dbReference>
<evidence type="ECO:0000256" key="1">
    <source>
        <dbReference type="ARBA" id="ARBA00006484"/>
    </source>
</evidence>
<dbReference type="EMBL" id="JANQAO010000003">
    <property type="protein sequence ID" value="MDM5147904.1"/>
    <property type="molecule type" value="Genomic_DNA"/>
</dbReference>
<keyword evidence="2 4" id="KW-0560">Oxidoreductase</keyword>
<evidence type="ECO:0000313" key="4">
    <source>
        <dbReference type="EMBL" id="MDM5147904.1"/>
    </source>
</evidence>
<dbReference type="Proteomes" id="UP001168167">
    <property type="component" value="Unassembled WGS sequence"/>
</dbReference>
<evidence type="ECO:0000313" key="5">
    <source>
        <dbReference type="Proteomes" id="UP001168167"/>
    </source>
</evidence>
<dbReference type="NCBIfam" id="NF009466">
    <property type="entry name" value="PRK12826.1-2"/>
    <property type="match status" value="1"/>
</dbReference>
<organism evidence="4 5">
    <name type="scientific">Candidatus Doriopsillibacter californiensis</name>
    <dbReference type="NCBI Taxonomy" id="2970740"/>
    <lineage>
        <taxon>Bacteria</taxon>
        <taxon>Pseudomonadati</taxon>
        <taxon>Pseudomonadota</taxon>
        <taxon>Gammaproteobacteria</taxon>
        <taxon>Candidatus Tethybacterales</taxon>
        <taxon>Candidatus Persebacteraceae</taxon>
        <taxon>Candidatus Doriopsillibacter</taxon>
    </lineage>
</organism>
<feature type="domain" description="Ketoreductase" evidence="3">
    <location>
        <begin position="3"/>
        <end position="184"/>
    </location>
</feature>
<dbReference type="PROSITE" id="PS00061">
    <property type="entry name" value="ADH_SHORT"/>
    <property type="match status" value="1"/>
</dbReference>
<dbReference type="CDD" id="cd05333">
    <property type="entry name" value="BKR_SDR_c"/>
    <property type="match status" value="1"/>
</dbReference>